<dbReference type="AlphaFoldDB" id="A0ABD6CIG5"/>
<comment type="caution">
    <text evidence="5">The sequence shown here is derived from an EMBL/GenBank/DDBJ whole genome shotgun (WGS) entry which is preliminary data.</text>
</comment>
<keyword evidence="6" id="KW-1185">Reference proteome</keyword>
<gene>
    <name evidence="5" type="ORF">ACFSBX_02970</name>
</gene>
<reference evidence="5 6" key="1">
    <citation type="journal article" date="2019" name="Int. J. Syst. Evol. Microbiol.">
        <title>The Global Catalogue of Microorganisms (GCM) 10K type strain sequencing project: providing services to taxonomists for standard genome sequencing and annotation.</title>
        <authorList>
            <consortium name="The Broad Institute Genomics Platform"/>
            <consortium name="The Broad Institute Genome Sequencing Center for Infectious Disease"/>
            <person name="Wu L."/>
            <person name="Ma J."/>
        </authorList>
    </citation>
    <scope>NUCLEOTIDE SEQUENCE [LARGE SCALE GENOMIC DNA]</scope>
    <source>
        <strain evidence="5 6">CGMCC 1.12121</strain>
    </source>
</reference>
<evidence type="ECO:0000259" key="4">
    <source>
        <dbReference type="Pfam" id="PF00535"/>
    </source>
</evidence>
<keyword evidence="3 5" id="KW-0808">Transferase</keyword>
<dbReference type="PANTHER" id="PTHR43179:SF12">
    <property type="entry name" value="GALACTOFURANOSYLTRANSFERASE GLFT2"/>
    <property type="match status" value="1"/>
</dbReference>
<dbReference type="InterPro" id="IPR029044">
    <property type="entry name" value="Nucleotide-diphossugar_trans"/>
</dbReference>
<dbReference type="SUPFAM" id="SSF53448">
    <property type="entry name" value="Nucleotide-diphospho-sugar transferases"/>
    <property type="match status" value="1"/>
</dbReference>
<dbReference type="Gene3D" id="3.90.550.10">
    <property type="entry name" value="Spore Coat Polysaccharide Biosynthesis Protein SpsA, Chain A"/>
    <property type="match status" value="1"/>
</dbReference>
<accession>A0ABD6CIG5</accession>
<keyword evidence="2 5" id="KW-0328">Glycosyltransferase</keyword>
<dbReference type="EC" id="2.4.-.-" evidence="5"/>
<organism evidence="5 6">
    <name type="scientific">Halobellus rarus</name>
    <dbReference type="NCBI Taxonomy" id="1126237"/>
    <lineage>
        <taxon>Archaea</taxon>
        <taxon>Methanobacteriati</taxon>
        <taxon>Methanobacteriota</taxon>
        <taxon>Stenosarchaea group</taxon>
        <taxon>Halobacteria</taxon>
        <taxon>Halobacteriales</taxon>
        <taxon>Haloferacaceae</taxon>
        <taxon>Halobellus</taxon>
    </lineage>
</organism>
<feature type="domain" description="Glycosyltransferase 2-like" evidence="4">
    <location>
        <begin position="17"/>
        <end position="141"/>
    </location>
</feature>
<dbReference type="RefSeq" id="WP_256421279.1">
    <property type="nucleotide sequence ID" value="NZ_JANHDI010000007.1"/>
</dbReference>
<sequence length="306" mass="34209">MSGVTEHSGDTPTVGIVVLTWENYGETSDCLDSLESISYPNYRVVVVDNGSEDGSLERLRREYEWCEFVANDENLGFARGNNAGIRHALDAGVDYVLLLNDDTIVTEDFLEPLVETAERYERVAAVGGVIHHAETGEIHNAGYRFYPWAGGKARLIREPPRDEPYPVDYVQTCLVLLDPDFLTEISLLNDAYFLGMEDVDLAWKARARGWKVLTTPDSKIYHRIGLTGGTSPFMTYHSTRNKLQFAAENFSLTERTMFYPSFAAVLLLAFVKWAVTGQTAAIRTVLIGLRDYAADAPFRPYSELAG</sequence>
<dbReference type="CDD" id="cd04186">
    <property type="entry name" value="GT_2_like_c"/>
    <property type="match status" value="1"/>
</dbReference>
<dbReference type="EMBL" id="JBHUDK010000002">
    <property type="protein sequence ID" value="MFD1597918.1"/>
    <property type="molecule type" value="Genomic_DNA"/>
</dbReference>
<proteinExistence type="inferred from homology"/>
<name>A0ABD6CIG5_9EURY</name>
<dbReference type="Proteomes" id="UP001597085">
    <property type="component" value="Unassembled WGS sequence"/>
</dbReference>
<evidence type="ECO:0000256" key="1">
    <source>
        <dbReference type="ARBA" id="ARBA00006739"/>
    </source>
</evidence>
<dbReference type="Pfam" id="PF00535">
    <property type="entry name" value="Glycos_transf_2"/>
    <property type="match status" value="1"/>
</dbReference>
<comment type="similarity">
    <text evidence="1">Belongs to the glycosyltransferase 2 family.</text>
</comment>
<evidence type="ECO:0000256" key="2">
    <source>
        <dbReference type="ARBA" id="ARBA00022676"/>
    </source>
</evidence>
<evidence type="ECO:0000256" key="3">
    <source>
        <dbReference type="ARBA" id="ARBA00022679"/>
    </source>
</evidence>
<dbReference type="PANTHER" id="PTHR43179">
    <property type="entry name" value="RHAMNOSYLTRANSFERASE WBBL"/>
    <property type="match status" value="1"/>
</dbReference>
<protein>
    <submittedName>
        <fullName evidence="5">Glycosyltransferase family 2 protein</fullName>
        <ecNumber evidence="5">2.4.-.-</ecNumber>
    </submittedName>
</protein>
<dbReference type="GO" id="GO:0016757">
    <property type="term" value="F:glycosyltransferase activity"/>
    <property type="evidence" value="ECO:0007669"/>
    <property type="project" value="UniProtKB-KW"/>
</dbReference>
<evidence type="ECO:0000313" key="5">
    <source>
        <dbReference type="EMBL" id="MFD1597918.1"/>
    </source>
</evidence>
<dbReference type="InterPro" id="IPR001173">
    <property type="entry name" value="Glyco_trans_2-like"/>
</dbReference>
<evidence type="ECO:0000313" key="6">
    <source>
        <dbReference type="Proteomes" id="UP001597085"/>
    </source>
</evidence>